<sequence length="290" mass="33285">MLVLEEREDLEAHEALVALDEGWHGVQEGFTRLELPLSSIRVLPRVFQLRDLSEEFNADHVEDLRKALEVNDKDPLEALDVVPAHGKFFVVDGHHRLAAYHRVPVWKDRKVPVRVLREKPSRAILRAGRANSRARLQMSQWERSEAAWRLVTMAERSEGRVGLTKKEIAQAASVSERLVAYMRRSRREWLGKGLEGDPGESSWIRARGILDGREDLEWRGMTEEEVERLAEDYARRMRRHLGHQFAGNPEIAGKAIAKVAPRNALAISAAIREELGEDPRDEREDDEEDF</sequence>
<keyword evidence="3" id="KW-1185">Reference proteome</keyword>
<accession>A0A1G7H3S3</accession>
<dbReference type="AlphaFoldDB" id="A0A1G7H3S3"/>
<name>A0A1G7H3S3_9PROT</name>
<dbReference type="SUPFAM" id="SSF110849">
    <property type="entry name" value="ParB/Sulfiredoxin"/>
    <property type="match status" value="1"/>
</dbReference>
<protein>
    <submittedName>
        <fullName evidence="2">ParB-like nuclease domain-containing protein</fullName>
    </submittedName>
</protein>
<evidence type="ECO:0000259" key="1">
    <source>
        <dbReference type="SMART" id="SM00470"/>
    </source>
</evidence>
<dbReference type="InterPro" id="IPR036086">
    <property type="entry name" value="ParB/Sulfiredoxin_sf"/>
</dbReference>
<dbReference type="STRING" id="69960.SAMN05421720_11745"/>
<dbReference type="Proteomes" id="UP000199412">
    <property type="component" value="Unassembled WGS sequence"/>
</dbReference>
<dbReference type="InterPro" id="IPR003115">
    <property type="entry name" value="ParB_N"/>
</dbReference>
<evidence type="ECO:0000313" key="2">
    <source>
        <dbReference type="EMBL" id="SDE94953.1"/>
    </source>
</evidence>
<evidence type="ECO:0000313" key="3">
    <source>
        <dbReference type="Proteomes" id="UP000199412"/>
    </source>
</evidence>
<reference evidence="2 3" key="1">
    <citation type="submission" date="2016-10" db="EMBL/GenBank/DDBJ databases">
        <authorList>
            <person name="de Groot N.N."/>
        </authorList>
    </citation>
    <scope>NUCLEOTIDE SEQUENCE [LARGE SCALE GENOMIC DNA]</scope>
    <source>
        <strain evidence="2 3">ATCC 700224</strain>
    </source>
</reference>
<proteinExistence type="predicted"/>
<dbReference type="RefSeq" id="WP_092787874.1">
    <property type="nucleotide sequence ID" value="NZ_FNAP01000017.1"/>
</dbReference>
<gene>
    <name evidence="2" type="ORF">SAMN05421720_11745</name>
</gene>
<dbReference type="OrthoDB" id="7353482at2"/>
<dbReference type="EMBL" id="FNAP01000017">
    <property type="protein sequence ID" value="SDE94953.1"/>
    <property type="molecule type" value="Genomic_DNA"/>
</dbReference>
<feature type="domain" description="ParB-like N-terminal" evidence="1">
    <location>
        <begin position="33"/>
        <end position="132"/>
    </location>
</feature>
<organism evidence="2 3">
    <name type="scientific">Rhodospira trueperi</name>
    <dbReference type="NCBI Taxonomy" id="69960"/>
    <lineage>
        <taxon>Bacteria</taxon>
        <taxon>Pseudomonadati</taxon>
        <taxon>Pseudomonadota</taxon>
        <taxon>Alphaproteobacteria</taxon>
        <taxon>Rhodospirillales</taxon>
        <taxon>Rhodospirillaceae</taxon>
        <taxon>Rhodospira</taxon>
    </lineage>
</organism>
<dbReference type="SMART" id="SM00470">
    <property type="entry name" value="ParB"/>
    <property type="match status" value="1"/>
</dbReference>